<dbReference type="AlphaFoldDB" id="A0A852TAR8"/>
<dbReference type="PANTHER" id="PTHR23131">
    <property type="entry name" value="ENDORIBONUCLEASE LACTB2"/>
    <property type="match status" value="1"/>
</dbReference>
<dbReference type="EMBL" id="JACCBX010000002">
    <property type="protein sequence ID" value="NYE04464.1"/>
    <property type="molecule type" value="Genomic_DNA"/>
</dbReference>
<dbReference type="InterPro" id="IPR050662">
    <property type="entry name" value="Sec-metab_biosynth-thioest"/>
</dbReference>
<dbReference type="SUPFAM" id="SSF56281">
    <property type="entry name" value="Metallo-hydrolase/oxidoreductase"/>
    <property type="match status" value="1"/>
</dbReference>
<sequence length="316" mass="36429">MDQYPPLIKISEDIYQLVVRYPFGMFEMNSYLIRGENGFTIVDTGSEALESIELWEKTLASGIIVEKLVLTHAHPDHCGLARWFQEQHHIPVFISSLGYQELQKKRNNNRVNWLHSFLTSHDCPELTQNMGNSEEAAYEFEPDGVFENQQPIKLGNDTYETIWTPGHSYDHFCFYNAIQQVMLTGDHVLAGLSPIVALWTENDENPIKDNFSSLEKLKAYPTKLALPGHGELIYNLNERIDEMIKSHNYRLQQILNFVGSDEKTAWQVCQDIYGSLSNTKFFAPLMATIARLIFLEKSGELHSELRSGKWYFQSKQ</sequence>
<dbReference type="InterPro" id="IPR036866">
    <property type="entry name" value="RibonucZ/Hydroxyglut_hydro"/>
</dbReference>
<dbReference type="Pfam" id="PF00753">
    <property type="entry name" value="Lactamase_B"/>
    <property type="match status" value="1"/>
</dbReference>
<dbReference type="GO" id="GO:0016787">
    <property type="term" value="F:hydrolase activity"/>
    <property type="evidence" value="ECO:0007669"/>
    <property type="project" value="UniProtKB-KW"/>
</dbReference>
<dbReference type="Proteomes" id="UP000548423">
    <property type="component" value="Unassembled WGS sequence"/>
</dbReference>
<protein>
    <submittedName>
        <fullName evidence="2">Glyoxylase-like metal-dependent hydrolase (Beta-lactamase superfamily II)</fullName>
    </submittedName>
</protein>
<evidence type="ECO:0000313" key="2">
    <source>
        <dbReference type="EMBL" id="NYE04464.1"/>
    </source>
</evidence>
<evidence type="ECO:0000259" key="1">
    <source>
        <dbReference type="SMART" id="SM00849"/>
    </source>
</evidence>
<dbReference type="InterPro" id="IPR001279">
    <property type="entry name" value="Metallo-B-lactamas"/>
</dbReference>
<reference evidence="3" key="1">
    <citation type="submission" date="2020-07" db="EMBL/GenBank/DDBJ databases">
        <authorList>
            <person name="Partida-Martinez L."/>
            <person name="Huntemann M."/>
            <person name="Clum A."/>
            <person name="Wang J."/>
            <person name="Palaniappan K."/>
            <person name="Ritter S."/>
            <person name="Chen I.-M."/>
            <person name="Stamatis D."/>
            <person name="Reddy T."/>
            <person name="O'Malley R."/>
            <person name="Daum C."/>
            <person name="Shapiro N."/>
            <person name="Ivanova N."/>
            <person name="Kyrpides N."/>
            <person name="Woyke T."/>
        </authorList>
    </citation>
    <scope>NUCLEOTIDE SEQUENCE [LARGE SCALE GENOMIC DNA]</scope>
    <source>
        <strain evidence="3">AT2.8</strain>
    </source>
</reference>
<organism evidence="2 3">
    <name type="scientific">Neobacillus niacini</name>
    <dbReference type="NCBI Taxonomy" id="86668"/>
    <lineage>
        <taxon>Bacteria</taxon>
        <taxon>Bacillati</taxon>
        <taxon>Bacillota</taxon>
        <taxon>Bacilli</taxon>
        <taxon>Bacillales</taxon>
        <taxon>Bacillaceae</taxon>
        <taxon>Neobacillus</taxon>
    </lineage>
</organism>
<reference evidence="3" key="2">
    <citation type="submission" date="2020-08" db="EMBL/GenBank/DDBJ databases">
        <title>The Agave Microbiome: Exploring the role of microbial communities in plant adaptations to desert environments.</title>
        <authorList>
            <person name="Partida-Martinez L.P."/>
        </authorList>
    </citation>
    <scope>NUCLEOTIDE SEQUENCE [LARGE SCALE GENOMIC DNA]</scope>
    <source>
        <strain evidence="3">AT2.8</strain>
    </source>
</reference>
<proteinExistence type="predicted"/>
<dbReference type="Gene3D" id="3.60.15.10">
    <property type="entry name" value="Ribonuclease Z/Hydroxyacylglutathione hydrolase-like"/>
    <property type="match status" value="1"/>
</dbReference>
<evidence type="ECO:0000313" key="3">
    <source>
        <dbReference type="Proteomes" id="UP000548423"/>
    </source>
</evidence>
<name>A0A852TAR8_9BACI</name>
<dbReference type="SMART" id="SM00849">
    <property type="entry name" value="Lactamase_B"/>
    <property type="match status" value="1"/>
</dbReference>
<comment type="caution">
    <text evidence="2">The sequence shown here is derived from an EMBL/GenBank/DDBJ whole genome shotgun (WGS) entry which is preliminary data.</text>
</comment>
<accession>A0A852TAR8</accession>
<dbReference type="PANTHER" id="PTHR23131:SF4">
    <property type="entry name" value="METALLO-BETA-LACTAMASE SUPERFAMILY POTEIN"/>
    <property type="match status" value="1"/>
</dbReference>
<gene>
    <name evidence="2" type="ORF">F4694_001208</name>
</gene>
<feature type="domain" description="Metallo-beta-lactamase" evidence="1">
    <location>
        <begin position="27"/>
        <end position="229"/>
    </location>
</feature>